<dbReference type="Proteomes" id="UP000653411">
    <property type="component" value="Unassembled WGS sequence"/>
</dbReference>
<dbReference type="InterPro" id="IPR028082">
    <property type="entry name" value="Peripla_BP_I"/>
</dbReference>
<dbReference type="InterPro" id="IPR000843">
    <property type="entry name" value="HTH_LacI"/>
</dbReference>
<dbReference type="Gene3D" id="3.40.50.2300">
    <property type="match status" value="1"/>
</dbReference>
<evidence type="ECO:0000313" key="6">
    <source>
        <dbReference type="Proteomes" id="UP000653411"/>
    </source>
</evidence>
<keyword evidence="1" id="KW-0805">Transcription regulation</keyword>
<evidence type="ECO:0000259" key="4">
    <source>
        <dbReference type="PROSITE" id="PS50932"/>
    </source>
</evidence>
<reference evidence="5" key="1">
    <citation type="journal article" date="2014" name="Int. J. Syst. Evol. Microbiol.">
        <title>Complete genome sequence of Corynebacterium casei LMG S-19264T (=DSM 44701T), isolated from a smear-ripened cheese.</title>
        <authorList>
            <consortium name="US DOE Joint Genome Institute (JGI-PGF)"/>
            <person name="Walter F."/>
            <person name="Albersmeier A."/>
            <person name="Kalinowski J."/>
            <person name="Ruckert C."/>
        </authorList>
    </citation>
    <scope>NUCLEOTIDE SEQUENCE</scope>
    <source>
        <strain evidence="5">CGMCC 4.7110</strain>
    </source>
</reference>
<comment type="caution">
    <text evidence="5">The sequence shown here is derived from an EMBL/GenBank/DDBJ whole genome shotgun (WGS) entry which is preliminary data.</text>
</comment>
<evidence type="ECO:0000256" key="2">
    <source>
        <dbReference type="ARBA" id="ARBA00023125"/>
    </source>
</evidence>
<dbReference type="AlphaFoldDB" id="A0A917X9V8"/>
<dbReference type="CDD" id="cd01392">
    <property type="entry name" value="HTH_LacI"/>
    <property type="match status" value="1"/>
</dbReference>
<evidence type="ECO:0000256" key="3">
    <source>
        <dbReference type="ARBA" id="ARBA00023163"/>
    </source>
</evidence>
<accession>A0A917X9V8</accession>
<reference evidence="5" key="2">
    <citation type="submission" date="2020-09" db="EMBL/GenBank/DDBJ databases">
        <authorList>
            <person name="Sun Q."/>
            <person name="Zhou Y."/>
        </authorList>
    </citation>
    <scope>NUCLEOTIDE SEQUENCE</scope>
    <source>
        <strain evidence="5">CGMCC 4.7110</strain>
    </source>
</reference>
<dbReference type="InterPro" id="IPR046335">
    <property type="entry name" value="LacI/GalR-like_sensor"/>
</dbReference>
<dbReference type="SMART" id="SM00354">
    <property type="entry name" value="HTH_LACI"/>
    <property type="match status" value="1"/>
</dbReference>
<name>A0A917X9V8_9ACTN</name>
<protein>
    <submittedName>
        <fullName evidence="5">LacI family transcriptional regulator</fullName>
    </submittedName>
</protein>
<dbReference type="SUPFAM" id="SSF47413">
    <property type="entry name" value="lambda repressor-like DNA-binding domains"/>
    <property type="match status" value="1"/>
</dbReference>
<dbReference type="Pfam" id="PF13377">
    <property type="entry name" value="Peripla_BP_3"/>
    <property type="match status" value="1"/>
</dbReference>
<proteinExistence type="predicted"/>
<keyword evidence="3" id="KW-0804">Transcription</keyword>
<dbReference type="InterPro" id="IPR010982">
    <property type="entry name" value="Lambda_DNA-bd_dom_sf"/>
</dbReference>
<dbReference type="Pfam" id="PF00356">
    <property type="entry name" value="LacI"/>
    <property type="match status" value="1"/>
</dbReference>
<dbReference type="Gene3D" id="1.10.260.40">
    <property type="entry name" value="lambda repressor-like DNA-binding domains"/>
    <property type="match status" value="1"/>
</dbReference>
<keyword evidence="2" id="KW-0238">DNA-binding</keyword>
<organism evidence="5 6">
    <name type="scientific">Streptomyces fuscichromogenes</name>
    <dbReference type="NCBI Taxonomy" id="1324013"/>
    <lineage>
        <taxon>Bacteria</taxon>
        <taxon>Bacillati</taxon>
        <taxon>Actinomycetota</taxon>
        <taxon>Actinomycetes</taxon>
        <taxon>Kitasatosporales</taxon>
        <taxon>Streptomycetaceae</taxon>
        <taxon>Streptomyces</taxon>
    </lineage>
</organism>
<dbReference type="PANTHER" id="PTHR30146">
    <property type="entry name" value="LACI-RELATED TRANSCRIPTIONAL REPRESSOR"/>
    <property type="match status" value="1"/>
</dbReference>
<dbReference type="CDD" id="cd06267">
    <property type="entry name" value="PBP1_LacI_sugar_binding-like"/>
    <property type="match status" value="1"/>
</dbReference>
<dbReference type="PROSITE" id="PS50932">
    <property type="entry name" value="HTH_LACI_2"/>
    <property type="match status" value="1"/>
</dbReference>
<keyword evidence="6" id="KW-1185">Reference proteome</keyword>
<sequence length="324" mass="34570">MTRSLKRTTSADVAREAGVSRTTVSYVLNNRPGQVIPEETRRRVMDAAERLHYRPHAGARALAAGHTDVVLLSLADLPMGPSLGRYVEELAGALAEHGLTLVTHLMSTHGRTLTDVCAAVGASAVLGFRSFDEQTVQALHSAGAVVVLPTTGQSSTMTMLGHAQAAHLIERGHRRIGYLSPVEHTFASMAEDRLHGVADACARTGLTPPDSRVAAMEIDPLSRLAARWVEQGITAVCSYNDEYAIGLLAAMQRIGLNAPGDLAVVGADDIPVARFAQPALSTVYVDLHEAGRQRAEAVAAGLHHRKFDEMLPVSSVRLVVRDSS</sequence>
<dbReference type="GO" id="GO:0003700">
    <property type="term" value="F:DNA-binding transcription factor activity"/>
    <property type="evidence" value="ECO:0007669"/>
    <property type="project" value="TreeGrafter"/>
</dbReference>
<dbReference type="EMBL" id="BMML01000003">
    <property type="protein sequence ID" value="GGM98587.1"/>
    <property type="molecule type" value="Genomic_DNA"/>
</dbReference>
<dbReference type="GO" id="GO:0000976">
    <property type="term" value="F:transcription cis-regulatory region binding"/>
    <property type="evidence" value="ECO:0007669"/>
    <property type="project" value="TreeGrafter"/>
</dbReference>
<feature type="domain" description="HTH lacI-type" evidence="4">
    <location>
        <begin position="8"/>
        <end position="64"/>
    </location>
</feature>
<dbReference type="PANTHER" id="PTHR30146:SF153">
    <property type="entry name" value="LACTOSE OPERON REPRESSOR"/>
    <property type="match status" value="1"/>
</dbReference>
<evidence type="ECO:0000313" key="5">
    <source>
        <dbReference type="EMBL" id="GGM98587.1"/>
    </source>
</evidence>
<evidence type="ECO:0000256" key="1">
    <source>
        <dbReference type="ARBA" id="ARBA00023015"/>
    </source>
</evidence>
<dbReference type="RefSeq" id="WP_189262186.1">
    <property type="nucleotide sequence ID" value="NZ_BMML01000003.1"/>
</dbReference>
<dbReference type="SUPFAM" id="SSF53822">
    <property type="entry name" value="Periplasmic binding protein-like I"/>
    <property type="match status" value="1"/>
</dbReference>
<gene>
    <name evidence="5" type="ORF">GCM10011578_019540</name>
</gene>